<reference evidence="2 3" key="1">
    <citation type="journal article" date="2008" name="Nature">
        <title>The genome of the choanoflagellate Monosiga brevicollis and the origin of metazoans.</title>
        <authorList>
            <consortium name="JGI Sequencing"/>
            <person name="King N."/>
            <person name="Westbrook M.J."/>
            <person name="Young S.L."/>
            <person name="Kuo A."/>
            <person name="Abedin M."/>
            <person name="Chapman J."/>
            <person name="Fairclough S."/>
            <person name="Hellsten U."/>
            <person name="Isogai Y."/>
            <person name="Letunic I."/>
            <person name="Marr M."/>
            <person name="Pincus D."/>
            <person name="Putnam N."/>
            <person name="Rokas A."/>
            <person name="Wright K.J."/>
            <person name="Zuzow R."/>
            <person name="Dirks W."/>
            <person name="Good M."/>
            <person name="Goodstein D."/>
            <person name="Lemons D."/>
            <person name="Li W."/>
            <person name="Lyons J.B."/>
            <person name="Morris A."/>
            <person name="Nichols S."/>
            <person name="Richter D.J."/>
            <person name="Salamov A."/>
            <person name="Bork P."/>
            <person name="Lim W.A."/>
            <person name="Manning G."/>
            <person name="Miller W.T."/>
            <person name="McGinnis W."/>
            <person name="Shapiro H."/>
            <person name="Tjian R."/>
            <person name="Grigoriev I.V."/>
            <person name="Rokhsar D."/>
        </authorList>
    </citation>
    <scope>NUCLEOTIDE SEQUENCE [LARGE SCALE GENOMIC DNA]</scope>
    <source>
        <strain evidence="3">MX1 / ATCC 50154</strain>
    </source>
</reference>
<dbReference type="eggNOG" id="ENOG502SZCB">
    <property type="taxonomic scope" value="Eukaryota"/>
</dbReference>
<organism evidence="2 3">
    <name type="scientific">Monosiga brevicollis</name>
    <name type="common">Choanoflagellate</name>
    <dbReference type="NCBI Taxonomy" id="81824"/>
    <lineage>
        <taxon>Eukaryota</taxon>
        <taxon>Choanoflagellata</taxon>
        <taxon>Craspedida</taxon>
        <taxon>Salpingoecidae</taxon>
        <taxon>Monosiga</taxon>
    </lineage>
</organism>
<accession>A9V872</accession>
<dbReference type="Proteomes" id="UP000001357">
    <property type="component" value="Unassembled WGS sequence"/>
</dbReference>
<name>A9V872_MONBE</name>
<protein>
    <submittedName>
        <fullName evidence="2">Uncharacterized protein</fullName>
    </submittedName>
</protein>
<dbReference type="EMBL" id="CH991567">
    <property type="protein sequence ID" value="EDQ86220.1"/>
    <property type="molecule type" value="Genomic_DNA"/>
</dbReference>
<feature type="signal peptide" evidence="1">
    <location>
        <begin position="1"/>
        <end position="18"/>
    </location>
</feature>
<sequence>MPPLLVLLLVLVVGPVYVARLCVSCLTCPWPALRRSALQRLNVSAQGTDRLNTSHPEAPSARVQLIVPLADDLQDAGAAHYVLNGFNLSMHCNASCGPCNSNGDWITDFNLTLGPCPRASLQASAAAAPWCAHLAVTRGWTPSHGGGKALNDCMDYRCTVDVLRLPPALIVASVSAQRQRSLFAPINVTTHSVPLVPGLCAPDPCPTAFRSLTWQLTSNQYPNRGRYLERLVFAVAPVEAAPTPNTSLHVLAGLTSPALTTYPSNYTMTYTIDVLQLGAQPVPNSIAPPLAATWVVNGTVCKNDPLSGFECAAHGLSPQLNTMVPLPSSDQHGLFAWAL</sequence>
<dbReference type="RefSeq" id="XP_001748890.1">
    <property type="nucleotide sequence ID" value="XM_001748838.1"/>
</dbReference>
<dbReference type="AlphaFoldDB" id="A9V872"/>
<feature type="chain" id="PRO_5002745231" evidence="1">
    <location>
        <begin position="19"/>
        <end position="339"/>
    </location>
</feature>
<evidence type="ECO:0000256" key="1">
    <source>
        <dbReference type="SAM" id="SignalP"/>
    </source>
</evidence>
<evidence type="ECO:0000313" key="3">
    <source>
        <dbReference type="Proteomes" id="UP000001357"/>
    </source>
</evidence>
<dbReference type="InParanoid" id="A9V872"/>
<gene>
    <name evidence="2" type="ORF">MONBRDRAFT_11097</name>
</gene>
<evidence type="ECO:0000313" key="2">
    <source>
        <dbReference type="EMBL" id="EDQ86220.1"/>
    </source>
</evidence>
<dbReference type="GeneID" id="5894187"/>
<dbReference type="KEGG" id="mbr:MONBRDRAFT_11097"/>
<proteinExistence type="predicted"/>
<keyword evidence="3" id="KW-1185">Reference proteome</keyword>
<keyword evidence="1" id="KW-0732">Signal</keyword>